<dbReference type="EMBL" id="JAKJXO020000004">
    <property type="protein sequence ID" value="KAL1606737.1"/>
    <property type="molecule type" value="Genomic_DNA"/>
</dbReference>
<feature type="region of interest" description="Disordered" evidence="1">
    <location>
        <begin position="135"/>
        <end position="174"/>
    </location>
</feature>
<reference evidence="2 3" key="1">
    <citation type="submission" date="2024-02" db="EMBL/GenBank/DDBJ databases">
        <title>De novo assembly and annotation of 12 fungi associated with fruit tree decline syndrome in Ontario, Canada.</title>
        <authorList>
            <person name="Sulman M."/>
            <person name="Ellouze W."/>
            <person name="Ilyukhin E."/>
        </authorList>
    </citation>
    <scope>NUCLEOTIDE SEQUENCE [LARGE SCALE GENOMIC DNA]</scope>
    <source>
        <strain evidence="2 3">M42-189</strain>
    </source>
</reference>
<keyword evidence="3" id="KW-1185">Reference proteome</keyword>
<evidence type="ECO:0000256" key="1">
    <source>
        <dbReference type="SAM" id="MobiDB-lite"/>
    </source>
</evidence>
<accession>A0ABR3RQN0</accession>
<comment type="caution">
    <text evidence="2">The sequence shown here is derived from an EMBL/GenBank/DDBJ whole genome shotgun (WGS) entry which is preliminary data.</text>
</comment>
<protein>
    <submittedName>
        <fullName evidence="2">Uncharacterized protein</fullName>
    </submittedName>
</protein>
<feature type="region of interest" description="Disordered" evidence="1">
    <location>
        <begin position="1"/>
        <end position="20"/>
    </location>
</feature>
<organism evidence="2 3">
    <name type="scientific">Paraconiothyrium brasiliense</name>
    <dbReference type="NCBI Taxonomy" id="300254"/>
    <lineage>
        <taxon>Eukaryota</taxon>
        <taxon>Fungi</taxon>
        <taxon>Dikarya</taxon>
        <taxon>Ascomycota</taxon>
        <taxon>Pezizomycotina</taxon>
        <taxon>Dothideomycetes</taxon>
        <taxon>Pleosporomycetidae</taxon>
        <taxon>Pleosporales</taxon>
        <taxon>Massarineae</taxon>
        <taxon>Didymosphaeriaceae</taxon>
        <taxon>Paraconiothyrium</taxon>
    </lineage>
</organism>
<dbReference type="Proteomes" id="UP001521785">
    <property type="component" value="Unassembled WGS sequence"/>
</dbReference>
<evidence type="ECO:0000313" key="3">
    <source>
        <dbReference type="Proteomes" id="UP001521785"/>
    </source>
</evidence>
<feature type="compositionally biased region" description="Basic and acidic residues" evidence="1">
    <location>
        <begin position="136"/>
        <end position="148"/>
    </location>
</feature>
<name>A0ABR3RQN0_9PLEO</name>
<feature type="compositionally biased region" description="Polar residues" evidence="1">
    <location>
        <begin position="162"/>
        <end position="172"/>
    </location>
</feature>
<gene>
    <name evidence="2" type="ORF">SLS60_004144</name>
</gene>
<proteinExistence type="predicted"/>
<evidence type="ECO:0000313" key="2">
    <source>
        <dbReference type="EMBL" id="KAL1606737.1"/>
    </source>
</evidence>
<sequence>MLGSPGNAKSPTDTPAANPLRLTHQSTYVKVSKEHLTIDTLLYYDNPYEVDRIDPNYIIIVRQMEPAETEVLFQHTRRLRSRGRSRLLKAETEKTLNNVRSTKSNTAEHLKSVITKEPVPVIQLERPNISTPKMIMNDRRQREARREAEEDEEAQEERMHSRGSSRPLSNERTVTEKILEKLRLSRLEAAGKLSFVAADSLSNLKVHQLSYRGCTTS</sequence>